<evidence type="ECO:0000259" key="1">
    <source>
        <dbReference type="Pfam" id="PF15715"/>
    </source>
</evidence>
<dbReference type="Pfam" id="PF15715">
    <property type="entry name" value="PAF"/>
    <property type="match status" value="1"/>
</dbReference>
<dbReference type="Proteomes" id="UP000694522">
    <property type="component" value="Unplaced"/>
</dbReference>
<proteinExistence type="predicted"/>
<protein>
    <recommendedName>
        <fullName evidence="1">PCNA-associated factor histone-like domain-containing protein</fullName>
    </recommendedName>
</protein>
<accession>A0A8B9FVI2</accession>
<reference evidence="2" key="1">
    <citation type="submission" date="2025-08" db="UniProtKB">
        <authorList>
            <consortium name="Ensembl"/>
        </authorList>
    </citation>
    <scope>IDENTIFICATION</scope>
</reference>
<sequence length="107" mass="11119">MTLTPAALCSALPAVLPARAPRKASSSLSVGPWLTAKRGRCVVGSPVHVRPVPPWQRGIGGFLSPGSLPGLAEVHKCHISGQRGREGALGVSEAKRNASGVCTLEFW</sequence>
<name>A0A8B9FVI2_9PSIT</name>
<dbReference type="AlphaFoldDB" id="A0A8B9FVI2"/>
<dbReference type="Ensembl" id="ENSACOT00000014576.1">
    <property type="protein sequence ID" value="ENSACOP00000014079.1"/>
    <property type="gene ID" value="ENSACOG00000009788.1"/>
</dbReference>
<organism evidence="2 3">
    <name type="scientific">Amazona collaria</name>
    <name type="common">yellow-billed parrot</name>
    <dbReference type="NCBI Taxonomy" id="241587"/>
    <lineage>
        <taxon>Eukaryota</taxon>
        <taxon>Metazoa</taxon>
        <taxon>Chordata</taxon>
        <taxon>Craniata</taxon>
        <taxon>Vertebrata</taxon>
        <taxon>Euteleostomi</taxon>
        <taxon>Archelosauria</taxon>
        <taxon>Archosauria</taxon>
        <taxon>Dinosauria</taxon>
        <taxon>Saurischia</taxon>
        <taxon>Theropoda</taxon>
        <taxon>Coelurosauria</taxon>
        <taxon>Aves</taxon>
        <taxon>Neognathae</taxon>
        <taxon>Neoaves</taxon>
        <taxon>Telluraves</taxon>
        <taxon>Australaves</taxon>
        <taxon>Psittaciformes</taxon>
        <taxon>Psittacidae</taxon>
        <taxon>Amazona</taxon>
    </lineage>
</organism>
<reference evidence="2" key="2">
    <citation type="submission" date="2025-09" db="UniProtKB">
        <authorList>
            <consortium name="Ensembl"/>
        </authorList>
    </citation>
    <scope>IDENTIFICATION</scope>
</reference>
<evidence type="ECO:0000313" key="2">
    <source>
        <dbReference type="Ensembl" id="ENSACOP00000014079.1"/>
    </source>
</evidence>
<keyword evidence="3" id="KW-1185">Reference proteome</keyword>
<evidence type="ECO:0000313" key="3">
    <source>
        <dbReference type="Proteomes" id="UP000694522"/>
    </source>
</evidence>
<feature type="domain" description="PCNA-associated factor histone-like" evidence="1">
    <location>
        <begin position="15"/>
        <end position="66"/>
    </location>
</feature>
<dbReference type="InterPro" id="IPR031444">
    <property type="entry name" value="PCNA-AF_dom"/>
</dbReference>